<feature type="transmembrane region" description="Helical" evidence="1">
    <location>
        <begin position="47"/>
        <end position="69"/>
    </location>
</feature>
<dbReference type="EMBL" id="VWPC01000007">
    <property type="protein sequence ID" value="KAA5843322.1"/>
    <property type="molecule type" value="Genomic_DNA"/>
</dbReference>
<protein>
    <submittedName>
        <fullName evidence="2">Uncharacterized protein</fullName>
    </submittedName>
</protein>
<comment type="caution">
    <text evidence="2">The sequence shown here is derived from an EMBL/GenBank/DDBJ whole genome shotgun (WGS) entry which is preliminary data.</text>
</comment>
<sequence length="70" mass="7590">MHGYFTGICLEVVTGDCPCRNCPIPVAAAAGCDRSRSARRFYRRPKVLRALSQPAAAATVCACIFTAWLK</sequence>
<reference evidence="2 3" key="1">
    <citation type="submission" date="2019-09" db="EMBL/GenBank/DDBJ databases">
        <authorList>
            <person name="Vacheron J."/>
            <person name="Dubost A."/>
            <person name="Prigent-Combaret C."/>
            <person name="Muller D."/>
        </authorList>
    </citation>
    <scope>NUCLEOTIDE SEQUENCE [LARGE SCALE GENOMIC DNA]</scope>
    <source>
        <strain evidence="2 3">JV497</strain>
    </source>
</reference>
<proteinExistence type="predicted"/>
<dbReference type="AlphaFoldDB" id="A0AB34C8R8"/>
<evidence type="ECO:0000313" key="2">
    <source>
        <dbReference type="EMBL" id="KAA5843322.1"/>
    </source>
</evidence>
<dbReference type="Proteomes" id="UP000323924">
    <property type="component" value="Unassembled WGS sequence"/>
</dbReference>
<keyword evidence="1" id="KW-0812">Transmembrane</keyword>
<keyword evidence="1" id="KW-0472">Membrane</keyword>
<keyword evidence="1" id="KW-1133">Transmembrane helix</keyword>
<organism evidence="2 3">
    <name type="scientific">Pseudomonas chlororaphis</name>
    <dbReference type="NCBI Taxonomy" id="587753"/>
    <lineage>
        <taxon>Bacteria</taxon>
        <taxon>Pseudomonadati</taxon>
        <taxon>Pseudomonadota</taxon>
        <taxon>Gammaproteobacteria</taxon>
        <taxon>Pseudomonadales</taxon>
        <taxon>Pseudomonadaceae</taxon>
        <taxon>Pseudomonas</taxon>
    </lineage>
</organism>
<name>A0AB34C8R8_9PSED</name>
<evidence type="ECO:0000313" key="3">
    <source>
        <dbReference type="Proteomes" id="UP000323924"/>
    </source>
</evidence>
<gene>
    <name evidence="2" type="ORF">F2A38_08495</name>
</gene>
<accession>A0AB34C8R8</accession>
<evidence type="ECO:0000256" key="1">
    <source>
        <dbReference type="SAM" id="Phobius"/>
    </source>
</evidence>